<sequence length="404" mass="45622">MIFAGDFGQLPPVSAKPLYSADEVVAPIKHNKMSIQSQKNTIGKIIWQQVNTVVILKQNMRQTADTEEDIKFRTALTNMRFASCTKEDLQYLESRTISKRPGRPSFECGEFSDVSIITAFNAQKDKINELGSARFAQAHGQELTAFFSNDTLADNVGDTERKSKNFRGRDTVKIKTVIPAHRQQQLWDAQPSFTSAHIPGKLNLCIGLPVMIRKNDATELCITRGQEARVVGWEEGVGNHDQRILDTLFVELIDPPRTVQIPDLPSNVVALSKIPQKIWCSLPDDMGVQITREQVHVLPNFAMTDYASPGKTRAINVVDLNNCKDHFSYYTALSRSSTSAGTIILQGMDTFKITKGIHGSLRQEFRELELLNEITRLRWENELPATRQRCKQKRTYTFIPGLER</sequence>
<evidence type="ECO:0000313" key="2">
    <source>
        <dbReference type="Proteomes" id="UP001218218"/>
    </source>
</evidence>
<dbReference type="SUPFAM" id="SSF52540">
    <property type="entry name" value="P-loop containing nucleoside triphosphate hydrolases"/>
    <property type="match status" value="1"/>
</dbReference>
<dbReference type="AlphaFoldDB" id="A0AAD6ZGY8"/>
<organism evidence="1 2">
    <name type="scientific">Mycena albidolilacea</name>
    <dbReference type="NCBI Taxonomy" id="1033008"/>
    <lineage>
        <taxon>Eukaryota</taxon>
        <taxon>Fungi</taxon>
        <taxon>Dikarya</taxon>
        <taxon>Basidiomycota</taxon>
        <taxon>Agaricomycotina</taxon>
        <taxon>Agaricomycetes</taxon>
        <taxon>Agaricomycetidae</taxon>
        <taxon>Agaricales</taxon>
        <taxon>Marasmiineae</taxon>
        <taxon>Mycenaceae</taxon>
        <taxon>Mycena</taxon>
    </lineage>
</organism>
<proteinExistence type="predicted"/>
<evidence type="ECO:0000313" key="1">
    <source>
        <dbReference type="EMBL" id="KAJ7321527.1"/>
    </source>
</evidence>
<dbReference type="Proteomes" id="UP001218218">
    <property type="component" value="Unassembled WGS sequence"/>
</dbReference>
<protein>
    <recommendedName>
        <fullName evidence="3">ATP-dependent DNA helicase</fullName>
    </recommendedName>
</protein>
<dbReference type="EMBL" id="JARIHO010000050">
    <property type="protein sequence ID" value="KAJ7321527.1"/>
    <property type="molecule type" value="Genomic_DNA"/>
</dbReference>
<keyword evidence="2" id="KW-1185">Reference proteome</keyword>
<dbReference type="InterPro" id="IPR027417">
    <property type="entry name" value="P-loop_NTPase"/>
</dbReference>
<accession>A0AAD6ZGY8</accession>
<comment type="caution">
    <text evidence="1">The sequence shown here is derived from an EMBL/GenBank/DDBJ whole genome shotgun (WGS) entry which is preliminary data.</text>
</comment>
<evidence type="ECO:0008006" key="3">
    <source>
        <dbReference type="Google" id="ProtNLM"/>
    </source>
</evidence>
<reference evidence="1" key="1">
    <citation type="submission" date="2023-03" db="EMBL/GenBank/DDBJ databases">
        <title>Massive genome expansion in bonnet fungi (Mycena s.s.) driven by repeated elements and novel gene families across ecological guilds.</title>
        <authorList>
            <consortium name="Lawrence Berkeley National Laboratory"/>
            <person name="Harder C.B."/>
            <person name="Miyauchi S."/>
            <person name="Viragh M."/>
            <person name="Kuo A."/>
            <person name="Thoen E."/>
            <person name="Andreopoulos B."/>
            <person name="Lu D."/>
            <person name="Skrede I."/>
            <person name="Drula E."/>
            <person name="Henrissat B."/>
            <person name="Morin E."/>
            <person name="Kohler A."/>
            <person name="Barry K."/>
            <person name="LaButti K."/>
            <person name="Morin E."/>
            <person name="Salamov A."/>
            <person name="Lipzen A."/>
            <person name="Mereny Z."/>
            <person name="Hegedus B."/>
            <person name="Baldrian P."/>
            <person name="Stursova M."/>
            <person name="Weitz H."/>
            <person name="Taylor A."/>
            <person name="Grigoriev I.V."/>
            <person name="Nagy L.G."/>
            <person name="Martin F."/>
            <person name="Kauserud H."/>
        </authorList>
    </citation>
    <scope>NUCLEOTIDE SEQUENCE</scope>
    <source>
        <strain evidence="1">CBHHK002</strain>
    </source>
</reference>
<gene>
    <name evidence="1" type="ORF">DFH08DRAFT_712897</name>
</gene>
<name>A0AAD6ZGY8_9AGAR</name>